<keyword evidence="7" id="KW-1185">Reference proteome</keyword>
<evidence type="ECO:0000313" key="6">
    <source>
        <dbReference type="EMBL" id="OQV25235.1"/>
    </source>
</evidence>
<dbReference type="SUPFAM" id="SSF88723">
    <property type="entry name" value="PIN domain-like"/>
    <property type="match status" value="1"/>
</dbReference>
<dbReference type="InterPro" id="IPR002716">
    <property type="entry name" value="PIN_dom"/>
</dbReference>
<dbReference type="EMBL" id="MTYJ01000003">
    <property type="protein sequence ID" value="OQV25235.1"/>
    <property type="molecule type" value="Genomic_DNA"/>
</dbReference>
<proteinExistence type="predicted"/>
<dbReference type="PANTHER" id="PTHR15696">
    <property type="entry name" value="SMG-7 SUPPRESSOR WITH MORPHOLOGICAL EFFECT ON GENITALIA PROTEIN 7"/>
    <property type="match status" value="1"/>
</dbReference>
<feature type="compositionally biased region" description="Basic and acidic residues" evidence="2">
    <location>
        <begin position="1389"/>
        <end position="1398"/>
    </location>
</feature>
<name>A0A1W0XCM6_HYPEX</name>
<dbReference type="PANTHER" id="PTHR15696:SF0">
    <property type="entry name" value="TELOMERASE-BINDING PROTEIN EST1A"/>
    <property type="match status" value="1"/>
</dbReference>
<dbReference type="GO" id="GO:0000184">
    <property type="term" value="P:nuclear-transcribed mRNA catabolic process, nonsense-mediated decay"/>
    <property type="evidence" value="ECO:0007669"/>
    <property type="project" value="UniProtKB-KW"/>
</dbReference>
<evidence type="ECO:0008006" key="8">
    <source>
        <dbReference type="Google" id="ProtNLM"/>
    </source>
</evidence>
<dbReference type="InterPro" id="IPR029060">
    <property type="entry name" value="PIN-like_dom_sf"/>
</dbReference>
<feature type="region of interest" description="Disordered" evidence="2">
    <location>
        <begin position="693"/>
        <end position="760"/>
    </location>
</feature>
<evidence type="ECO:0000259" key="4">
    <source>
        <dbReference type="Pfam" id="PF10373"/>
    </source>
</evidence>
<feature type="compositionally biased region" description="Polar residues" evidence="2">
    <location>
        <begin position="150"/>
        <end position="161"/>
    </location>
</feature>
<organism evidence="6 7">
    <name type="scientific">Hypsibius exemplaris</name>
    <name type="common">Freshwater tardigrade</name>
    <dbReference type="NCBI Taxonomy" id="2072580"/>
    <lineage>
        <taxon>Eukaryota</taxon>
        <taxon>Metazoa</taxon>
        <taxon>Ecdysozoa</taxon>
        <taxon>Tardigrada</taxon>
        <taxon>Eutardigrada</taxon>
        <taxon>Parachela</taxon>
        <taxon>Hypsibioidea</taxon>
        <taxon>Hypsibiidae</taxon>
        <taxon>Hypsibius</taxon>
    </lineage>
</organism>
<feature type="compositionally biased region" description="Polar residues" evidence="2">
    <location>
        <begin position="282"/>
        <end position="308"/>
    </location>
</feature>
<dbReference type="GO" id="GO:0042162">
    <property type="term" value="F:telomeric DNA binding"/>
    <property type="evidence" value="ECO:0007669"/>
    <property type="project" value="TreeGrafter"/>
</dbReference>
<dbReference type="SUPFAM" id="SSF48452">
    <property type="entry name" value="TPR-like"/>
    <property type="match status" value="1"/>
</dbReference>
<feature type="compositionally biased region" description="Polar residues" evidence="2">
    <location>
        <begin position="1412"/>
        <end position="1428"/>
    </location>
</feature>
<protein>
    <recommendedName>
        <fullName evidence="8">PIN domain-containing protein</fullName>
    </recommendedName>
</protein>
<evidence type="ECO:0000256" key="1">
    <source>
        <dbReference type="ARBA" id="ARBA00023161"/>
    </source>
</evidence>
<dbReference type="GO" id="GO:0070034">
    <property type="term" value="F:telomerase RNA binding"/>
    <property type="evidence" value="ECO:0007669"/>
    <property type="project" value="TreeGrafter"/>
</dbReference>
<dbReference type="Gene3D" id="1.25.40.10">
    <property type="entry name" value="Tetratricopeptide repeat domain"/>
    <property type="match status" value="1"/>
</dbReference>
<dbReference type="Gene3D" id="3.40.50.1010">
    <property type="entry name" value="5'-nuclease"/>
    <property type="match status" value="1"/>
</dbReference>
<feature type="chain" id="PRO_5013343111" description="PIN domain-containing protein" evidence="3">
    <location>
        <begin position="21"/>
        <end position="1628"/>
    </location>
</feature>
<sequence length="1628" mass="181492">MSFLSMKLIVLVMASSVASSKRNFRTLNRSAKDQEASLSFLIHLPIGILKQGEDQFSIAVERHLVQYLQGLCSSSVLLYPLLLELKCLELFTEAVAFAVELALGHRRAPAETILFKVVVVVVVLEEVDQLLLIHPNVIVNGVSNRITDPASATANTNSSVNAVGGGNSAPAFGGNFSQQQQSQPGHQQQEQPRGTLQQVDHQQNQQQQQRHNQPSRQLYRPRGGNNDKNRGPGGGGGGNYEQNQPLHGQNRDPRDRDNNSGGRQSGGPSHVKGQSAPRENARPQQKRPQATSSSGAPGIIQEQQQQSLPPIRNYDPVSSRETSSIDTQDNDDALHGSRNMMGDSDRENRENQNHHFSAPKTMPFGSGQIQNQQQLPVQGNQGGRRDQKRGVDGGQKGQEAGQYQKQSRADQQPPPHQQQQQQQNRHQQMKVLQNTFNEPFSKSIDSDLERENDNLSGGGFGQFKNGAVGILSHGGHGGFDEPMNMYGQSKQARYFPAMGDIGHQDKAMNDRAFQSAPHDGGDIFSAKDVFWRGTEREEKRDMYMRDEPSPVIGKSMIWSNQGSTTPITHSQPESPHFNRPLMSGPFGMDPGAFAANAFINSPSSMMDPQMVDPVGHHQRMMHQNIPMNQAFQGLNMTQMNERIHPVDRMGQTLFNQQMMGIGVGGGGAPQMRMGFHPQQHNQYSDGFMGVGVSGGVGGGRDQGRLQQQQQQQQHQAQHMQSGGFVPPNQLQNVGGLPVSRSPQTAVAQDKWGGGSWDEHAVEPVPEVPAPPPKAPEPVEDFGEFKVPVLKGAKNFDNLCVQGEEIRQAIQAALKEFVDKPHHERLRRVLFLQFAYWNVVRDAVLLDNVQSCAKDRELDQKVWREGFYPIYSVLRGLSGKTSGKSETVAIDDTIRGLLGRALKFYNDLIPRVLHPFGGSVTAQTAVNALSTKGRMADHILVTLQLADRLHTHQGDVYRYLAELPGSDGTELNQAKEMYRKACILSPYNGQPHSQLVLVAKRQNRPLEIAFHAIRALSTKLPYPDALYHLNSLWPVVEKTFESKKWAEEKATAWNEIPSNELNKRFHLTFLAIHGSLYGGKYVTAILTVQGTQFLNLLEAMLNHPLALSFRDVLLEMMAINIYRLSTLAADSQSYAFLMDLSFNMFDIVLARLLRIFDSAPDLDSAAHLEDTSTLSPVVKVFVEWIKTSYQKWFPLSPSLLSAPKDTKRTSMWSRLVSLVNLSLTLNVAGVSEERFPDSQGDKLHEDLLLAGMQSVHPAMQIFYRETRLHETIAEPRFRFKKLQPLGQVLLSVSPPVARLQWNRFIPTDAYFDKNVKHLWAPLEPPPSQPRMEPLPVMPDPRIQEQFMARTIAPAQPERPDTSSRWKSANPPVSEAVEQAWPSLGQSTKLLTDERRERARTASTNSGDDGGSRGTKNGDSASPHESSRSNVEPWWLMDKRLRSNDAGNQLKLNGPEPDRKIARQEVSSKQYFLVDTNVLIDYLDRLEKKVVESEDMVVLVPGTVYRELWKLHQGKNLKAHFALSFISDAMEHHKGRVMVITTKGESIPHAQLAKREVVIERGSNDDIILRTCLTLLEKGLVNPDEPQNRRPVEAGSWRGSLLLVTSDVNMRLKAKKENIFCGPVNEILSA</sequence>
<feature type="domain" description="PIN" evidence="5">
    <location>
        <begin position="1470"/>
        <end position="1617"/>
    </location>
</feature>
<accession>A0A1W0XCM6</accession>
<comment type="caution">
    <text evidence="6">The sequence shown here is derived from an EMBL/GenBank/DDBJ whole genome shotgun (WGS) entry which is preliminary data.</text>
</comment>
<feature type="signal peptide" evidence="3">
    <location>
        <begin position="1"/>
        <end position="20"/>
    </location>
</feature>
<dbReference type="InterPro" id="IPR011990">
    <property type="entry name" value="TPR-like_helical_dom_sf"/>
</dbReference>
<keyword evidence="3" id="KW-0732">Signal</keyword>
<feature type="compositionally biased region" description="Low complexity" evidence="2">
    <location>
        <begin position="367"/>
        <end position="379"/>
    </location>
</feature>
<dbReference type="OrthoDB" id="2017974at2759"/>
<dbReference type="Pfam" id="PF13638">
    <property type="entry name" value="PIN_4"/>
    <property type="match status" value="1"/>
</dbReference>
<dbReference type="InterPro" id="IPR045153">
    <property type="entry name" value="Est1/Ebs1-like"/>
</dbReference>
<dbReference type="InterPro" id="IPR018834">
    <property type="entry name" value="DNA/RNA-bd_Est1-type"/>
</dbReference>
<feature type="compositionally biased region" description="Basic and acidic residues" evidence="2">
    <location>
        <begin position="249"/>
        <end position="258"/>
    </location>
</feature>
<evidence type="ECO:0000256" key="3">
    <source>
        <dbReference type="SAM" id="SignalP"/>
    </source>
</evidence>
<dbReference type="GO" id="GO:0005697">
    <property type="term" value="C:telomerase holoenzyme complex"/>
    <property type="evidence" value="ECO:0007669"/>
    <property type="project" value="TreeGrafter"/>
</dbReference>
<feature type="compositionally biased region" description="Polar residues" evidence="2">
    <location>
        <begin position="401"/>
        <end position="410"/>
    </location>
</feature>
<feature type="region of interest" description="Disordered" evidence="2">
    <location>
        <begin position="150"/>
        <end position="428"/>
    </location>
</feature>
<feature type="region of interest" description="Disordered" evidence="2">
    <location>
        <begin position="1352"/>
        <end position="1431"/>
    </location>
</feature>
<gene>
    <name evidence="6" type="ORF">BV898_00921</name>
</gene>
<keyword evidence="1" id="KW-0866">Nonsense-mediated mRNA decay</keyword>
<feature type="compositionally biased region" description="Basic and acidic residues" evidence="2">
    <location>
        <begin position="343"/>
        <end position="353"/>
    </location>
</feature>
<evidence type="ECO:0000259" key="5">
    <source>
        <dbReference type="Pfam" id="PF13638"/>
    </source>
</evidence>
<feature type="compositionally biased region" description="Low complexity" evidence="2">
    <location>
        <begin position="178"/>
        <end position="224"/>
    </location>
</feature>
<dbReference type="Pfam" id="PF10373">
    <property type="entry name" value="EST1_DNA_bind"/>
    <property type="match status" value="1"/>
</dbReference>
<feature type="compositionally biased region" description="Low complexity" evidence="2">
    <location>
        <begin position="704"/>
        <end position="723"/>
    </location>
</feature>
<feature type="compositionally biased region" description="Low complexity" evidence="2">
    <location>
        <begin position="417"/>
        <end position="426"/>
    </location>
</feature>
<reference evidence="7" key="1">
    <citation type="submission" date="2017-01" db="EMBL/GenBank/DDBJ databases">
        <title>Comparative genomics of anhydrobiosis in the tardigrade Hypsibius dujardini.</title>
        <authorList>
            <person name="Yoshida Y."/>
            <person name="Koutsovoulos G."/>
            <person name="Laetsch D."/>
            <person name="Stevens L."/>
            <person name="Kumar S."/>
            <person name="Horikawa D."/>
            <person name="Ishino K."/>
            <person name="Komine S."/>
            <person name="Tomita M."/>
            <person name="Blaxter M."/>
            <person name="Arakawa K."/>
        </authorList>
    </citation>
    <scope>NUCLEOTIDE SEQUENCE [LARGE SCALE GENOMIC DNA]</scope>
    <source>
        <strain evidence="7">Z151</strain>
    </source>
</reference>
<evidence type="ECO:0000256" key="2">
    <source>
        <dbReference type="SAM" id="MobiDB-lite"/>
    </source>
</evidence>
<dbReference type="Proteomes" id="UP000192578">
    <property type="component" value="Unassembled WGS sequence"/>
</dbReference>
<evidence type="ECO:0000313" key="7">
    <source>
        <dbReference type="Proteomes" id="UP000192578"/>
    </source>
</evidence>
<feature type="domain" description="DNA/RNA-binding" evidence="4">
    <location>
        <begin position="973"/>
        <end position="1251"/>
    </location>
</feature>